<dbReference type="InterPro" id="IPR051173">
    <property type="entry name" value="Ca_channel_alpha-2/delta"/>
</dbReference>
<dbReference type="EMBL" id="UZAI01000246">
    <property type="protein sequence ID" value="VDO50413.1"/>
    <property type="molecule type" value="Genomic_DNA"/>
</dbReference>
<dbReference type="GO" id="GO:0005245">
    <property type="term" value="F:voltage-gated calcium channel activity"/>
    <property type="evidence" value="ECO:0007669"/>
    <property type="project" value="TreeGrafter"/>
</dbReference>
<organism evidence="1 2">
    <name type="scientific">Schistosoma margrebowiei</name>
    <dbReference type="NCBI Taxonomy" id="48269"/>
    <lineage>
        <taxon>Eukaryota</taxon>
        <taxon>Metazoa</taxon>
        <taxon>Spiralia</taxon>
        <taxon>Lophotrochozoa</taxon>
        <taxon>Platyhelminthes</taxon>
        <taxon>Trematoda</taxon>
        <taxon>Digenea</taxon>
        <taxon>Strigeidida</taxon>
        <taxon>Schistosomatoidea</taxon>
        <taxon>Schistosomatidae</taxon>
        <taxon>Schistosoma</taxon>
    </lineage>
</organism>
<dbReference type="PANTHER" id="PTHR10166">
    <property type="entry name" value="VOLTAGE-DEPENDENT CALCIUM CHANNEL SUBUNIT ALPHA-2/DELTA-RELATED"/>
    <property type="match status" value="1"/>
</dbReference>
<evidence type="ECO:0000313" key="2">
    <source>
        <dbReference type="Proteomes" id="UP000277204"/>
    </source>
</evidence>
<dbReference type="Proteomes" id="UP000277204">
    <property type="component" value="Unassembled WGS sequence"/>
</dbReference>
<dbReference type="AlphaFoldDB" id="A0A183LBJ1"/>
<proteinExistence type="predicted"/>
<dbReference type="STRING" id="48269.A0A183LBJ1"/>
<sequence>MKTSTSEREHGKQWTGWMQLDDLDFTDNLALLSYTHEQMQMKTTSVAEHSTSVGLNIHKGKSNILKCNTDNTNSITLDDETLGELESSTYLGSIIDERGGSDANVNANEKEEVRITLRQEMKADMKRMNDNWKELARTAYDKVGWRVLVGAMWDIQLDEYRLDFFDCRSQPCGSMKGRSDIISNATAAEILNTLTENDYFNVMMFSDSTMYADPLITDRLIQGTKFNKDTDENFPSNHKCNRMIMIITDSAPGSYEHLFKEFNPQKNVRVFTYLLGQHSSAEEYVQELACLNRGYAVNIATLADVKENVLKYLDIIARSNALQDDAYFTWTGVTVRQFNLKKLKPENFSNPYIMNIPNRSFMNGLMQNMLMEPDPVRIDTMIASKEELPKMYTSLAKAVYDKTNKAKRLKEGNLLGVAGVDIPLQSFQDTLRGWKIGANNYLFAVDNNGFVLFHPDYRPVYKALLKSYYQNVDINEVEVMKDVKIDPLRNAMINREKTSLDMDTNIVVDNYVREIDYIILLNDFTYFYFNT</sequence>
<accession>A0A183LBJ1</accession>
<keyword evidence="2" id="KW-1185">Reference proteome</keyword>
<dbReference type="GO" id="GO:0005891">
    <property type="term" value="C:voltage-gated calcium channel complex"/>
    <property type="evidence" value="ECO:0007669"/>
    <property type="project" value="TreeGrafter"/>
</dbReference>
<dbReference type="Gene3D" id="3.30.450.20">
    <property type="entry name" value="PAS domain"/>
    <property type="match status" value="1"/>
</dbReference>
<evidence type="ECO:0000313" key="1">
    <source>
        <dbReference type="EMBL" id="VDO50413.1"/>
    </source>
</evidence>
<name>A0A183LBJ1_9TREM</name>
<dbReference type="PANTHER" id="PTHR10166:SF37">
    <property type="entry name" value="STOLID, ISOFORM H"/>
    <property type="match status" value="1"/>
</dbReference>
<gene>
    <name evidence="1" type="ORF">SMRZ_LOCUS1166</name>
</gene>
<protein>
    <submittedName>
        <fullName evidence="1">Uncharacterized protein</fullName>
    </submittedName>
</protein>
<reference evidence="1 2" key="1">
    <citation type="submission" date="2018-11" db="EMBL/GenBank/DDBJ databases">
        <authorList>
            <consortium name="Pathogen Informatics"/>
        </authorList>
    </citation>
    <scope>NUCLEOTIDE SEQUENCE [LARGE SCALE GENOMIC DNA]</scope>
    <source>
        <strain evidence="1 2">Zambia</strain>
    </source>
</reference>
<dbReference type="InterPro" id="IPR036465">
    <property type="entry name" value="vWFA_dom_sf"/>
</dbReference>
<dbReference type="SUPFAM" id="SSF53300">
    <property type="entry name" value="vWA-like"/>
    <property type="match status" value="1"/>
</dbReference>
<dbReference type="CDD" id="cd18774">
    <property type="entry name" value="PDC2_HK_sensor"/>
    <property type="match status" value="1"/>
</dbReference>